<organism evidence="1">
    <name type="scientific">Athelia psychrophila</name>
    <dbReference type="NCBI Taxonomy" id="1759441"/>
    <lineage>
        <taxon>Eukaryota</taxon>
        <taxon>Fungi</taxon>
        <taxon>Dikarya</taxon>
        <taxon>Basidiomycota</taxon>
        <taxon>Agaricomycotina</taxon>
        <taxon>Agaricomycetes</taxon>
        <taxon>Agaricomycetidae</taxon>
        <taxon>Atheliales</taxon>
        <taxon>Atheliaceae</taxon>
        <taxon>Athelia</taxon>
    </lineage>
</organism>
<accession>A0A166G4R3</accession>
<proteinExistence type="predicted"/>
<protein>
    <submittedName>
        <fullName evidence="1">Uncharacterized protein</fullName>
    </submittedName>
</protein>
<dbReference type="EMBL" id="KV417582">
    <property type="protein sequence ID" value="KZP17470.1"/>
    <property type="molecule type" value="Genomic_DNA"/>
</dbReference>
<dbReference type="STRING" id="436010.A0A166G4R3"/>
<reference evidence="1" key="1">
    <citation type="journal article" date="2016" name="Mol. Biol. Evol.">
        <title>Comparative Genomics of Early-Diverging Mushroom-Forming Fungi Provides Insights into the Origins of Lignocellulose Decay Capabilities.</title>
        <authorList>
            <person name="Nagy L.G."/>
            <person name="Riley R."/>
            <person name="Tritt A."/>
            <person name="Adam C."/>
            <person name="Daum C."/>
            <person name="Floudas D."/>
            <person name="Sun H."/>
            <person name="Yadav J.S."/>
            <person name="Pangilinan J."/>
            <person name="Larsson K.H."/>
            <person name="Matsuura K."/>
            <person name="Barry K."/>
            <person name="Labutti K."/>
            <person name="Kuo R."/>
            <person name="Ohm R.A."/>
            <person name="Bhattacharya S.S."/>
            <person name="Shirouzu T."/>
            <person name="Yoshinaga Y."/>
            <person name="Martin F.M."/>
            <person name="Grigoriev I.V."/>
            <person name="Hibbett D.S."/>
        </authorList>
    </citation>
    <scope>NUCLEOTIDE SEQUENCE [LARGE SCALE GENOMIC DNA]</scope>
    <source>
        <strain evidence="1">CBS 109695</strain>
    </source>
</reference>
<evidence type="ECO:0000313" key="1">
    <source>
        <dbReference type="EMBL" id="KZP17470.1"/>
    </source>
</evidence>
<sequence>MWLEPEPEDVAGGLDVQGQQDAEEATVTLTSTLGSGSLPMQPGAILYLILSPPGSTAASDTKKHSLTLAQHFPPTPLRHAANHLLPSPLGFSLKQVQSSTGISAGASDLADPKDGTHITALLTGKIVDCILSGMVAKGIQLGC</sequence>
<gene>
    <name evidence="1" type="ORF">FIBSPDRAFT_957097</name>
</gene>
<dbReference type="OrthoDB" id="3319272at2759"/>
<dbReference type="AlphaFoldDB" id="A0A166G4R3"/>
<name>A0A166G4R3_9AGAM</name>